<dbReference type="EMBL" id="BAABGJ010000080">
    <property type="protein sequence ID" value="GAA4356635.1"/>
    <property type="molecule type" value="Genomic_DNA"/>
</dbReference>
<dbReference type="Pfam" id="PF02515">
    <property type="entry name" value="CoA_transf_3"/>
    <property type="match status" value="1"/>
</dbReference>
<name>A0ABP8IDH4_9BURK</name>
<evidence type="ECO:0000313" key="2">
    <source>
        <dbReference type="Proteomes" id="UP001500975"/>
    </source>
</evidence>
<dbReference type="Proteomes" id="UP001500975">
    <property type="component" value="Unassembled WGS sequence"/>
</dbReference>
<organism evidence="1 2">
    <name type="scientific">Variovorax defluvii</name>
    <dbReference type="NCBI Taxonomy" id="913761"/>
    <lineage>
        <taxon>Bacteria</taxon>
        <taxon>Pseudomonadati</taxon>
        <taxon>Pseudomonadota</taxon>
        <taxon>Betaproteobacteria</taxon>
        <taxon>Burkholderiales</taxon>
        <taxon>Comamonadaceae</taxon>
        <taxon>Variovorax</taxon>
    </lineage>
</organism>
<accession>A0ABP8IDH4</accession>
<gene>
    <name evidence="1" type="ORF">GCM10023165_49860</name>
</gene>
<evidence type="ECO:0008006" key="3">
    <source>
        <dbReference type="Google" id="ProtNLM"/>
    </source>
</evidence>
<dbReference type="InterPro" id="IPR023606">
    <property type="entry name" value="CoA-Trfase_III_dom_1_sf"/>
</dbReference>
<evidence type="ECO:0000313" key="1">
    <source>
        <dbReference type="EMBL" id="GAA4356635.1"/>
    </source>
</evidence>
<proteinExistence type="predicted"/>
<sequence>MRVVHMRQYIADPGAAMVLAEMGAEVIKVESPSRATRPGTSAATANCDVVPKDRAISVRRGHGT</sequence>
<dbReference type="Gene3D" id="3.40.50.10540">
    <property type="entry name" value="Crotonobetainyl-coa:carnitine coa-transferase, domain 1"/>
    <property type="match status" value="1"/>
</dbReference>
<dbReference type="InterPro" id="IPR003673">
    <property type="entry name" value="CoA-Trfase_fam_III"/>
</dbReference>
<dbReference type="SUPFAM" id="SSF89796">
    <property type="entry name" value="CoA-transferase family III (CaiB/BaiF)"/>
    <property type="match status" value="1"/>
</dbReference>
<reference evidence="2" key="1">
    <citation type="journal article" date="2019" name="Int. J. Syst. Evol. Microbiol.">
        <title>The Global Catalogue of Microorganisms (GCM) 10K type strain sequencing project: providing services to taxonomists for standard genome sequencing and annotation.</title>
        <authorList>
            <consortium name="The Broad Institute Genomics Platform"/>
            <consortium name="The Broad Institute Genome Sequencing Center for Infectious Disease"/>
            <person name="Wu L."/>
            <person name="Ma J."/>
        </authorList>
    </citation>
    <scope>NUCLEOTIDE SEQUENCE [LARGE SCALE GENOMIC DNA]</scope>
    <source>
        <strain evidence="2">JCM 17804</strain>
    </source>
</reference>
<comment type="caution">
    <text evidence="1">The sequence shown here is derived from an EMBL/GenBank/DDBJ whole genome shotgun (WGS) entry which is preliminary data.</text>
</comment>
<protein>
    <recommendedName>
        <fullName evidence="3">CoA transferase</fullName>
    </recommendedName>
</protein>
<keyword evidence="2" id="KW-1185">Reference proteome</keyword>